<evidence type="ECO:0008006" key="3">
    <source>
        <dbReference type="Google" id="ProtNLM"/>
    </source>
</evidence>
<proteinExistence type="predicted"/>
<comment type="caution">
    <text evidence="1">The sequence shown here is derived from an EMBL/GenBank/DDBJ whole genome shotgun (WGS) entry which is preliminary data.</text>
</comment>
<dbReference type="Proteomes" id="UP000288805">
    <property type="component" value="Unassembled WGS sequence"/>
</dbReference>
<accession>A0A438K301</accession>
<evidence type="ECO:0000313" key="2">
    <source>
        <dbReference type="Proteomes" id="UP000288805"/>
    </source>
</evidence>
<evidence type="ECO:0000313" key="1">
    <source>
        <dbReference type="EMBL" id="RVX15570.1"/>
    </source>
</evidence>
<name>A0A438K301_VITVI</name>
<sequence>MDLEGAGCLISGRFLWLGVRVGGAFFEEIWRVKACSNVKFFRDAKWEEIPTKDPWMKHGWSILGSPLFSIKDLTLGWHDGFLDERCREVWKMTPFCLYWLIWKKRNRRTLRE</sequence>
<organism evidence="1 2">
    <name type="scientific">Vitis vinifera</name>
    <name type="common">Grape</name>
    <dbReference type="NCBI Taxonomy" id="29760"/>
    <lineage>
        <taxon>Eukaryota</taxon>
        <taxon>Viridiplantae</taxon>
        <taxon>Streptophyta</taxon>
        <taxon>Embryophyta</taxon>
        <taxon>Tracheophyta</taxon>
        <taxon>Spermatophyta</taxon>
        <taxon>Magnoliopsida</taxon>
        <taxon>eudicotyledons</taxon>
        <taxon>Gunneridae</taxon>
        <taxon>Pentapetalae</taxon>
        <taxon>rosids</taxon>
        <taxon>Vitales</taxon>
        <taxon>Vitaceae</taxon>
        <taxon>Viteae</taxon>
        <taxon>Vitis</taxon>
    </lineage>
</organism>
<reference evidence="1 2" key="1">
    <citation type="journal article" date="2018" name="PLoS Genet.">
        <title>Population sequencing reveals clonal diversity and ancestral inbreeding in the grapevine cultivar Chardonnay.</title>
        <authorList>
            <person name="Roach M.J."/>
            <person name="Johnson D.L."/>
            <person name="Bohlmann J."/>
            <person name="van Vuuren H.J."/>
            <person name="Jones S.J."/>
            <person name="Pretorius I.S."/>
            <person name="Schmidt S.A."/>
            <person name="Borneman A.R."/>
        </authorList>
    </citation>
    <scope>NUCLEOTIDE SEQUENCE [LARGE SCALE GENOMIC DNA]</scope>
    <source>
        <strain evidence="2">cv. Chardonnay</strain>
        <tissue evidence="1">Leaf</tissue>
    </source>
</reference>
<gene>
    <name evidence="1" type="ORF">CK203_009013</name>
</gene>
<dbReference type="AlphaFoldDB" id="A0A438K301"/>
<protein>
    <recommendedName>
        <fullName evidence="3">Reverse transcriptase zinc-binding domain-containing protein</fullName>
    </recommendedName>
</protein>
<dbReference type="EMBL" id="QGNW01000018">
    <property type="protein sequence ID" value="RVX15570.1"/>
    <property type="molecule type" value="Genomic_DNA"/>
</dbReference>